<gene>
    <name evidence="1" type="ORF">DPMN_174353</name>
</gene>
<comment type="caution">
    <text evidence="1">The sequence shown here is derived from an EMBL/GenBank/DDBJ whole genome shotgun (WGS) entry which is preliminary data.</text>
</comment>
<evidence type="ECO:0000313" key="1">
    <source>
        <dbReference type="EMBL" id="KAH3773005.1"/>
    </source>
</evidence>
<accession>A0A9D4E5V0</accession>
<dbReference type="EMBL" id="JAIWYP010000009">
    <property type="protein sequence ID" value="KAH3773005.1"/>
    <property type="molecule type" value="Genomic_DNA"/>
</dbReference>
<reference evidence="1" key="2">
    <citation type="submission" date="2020-11" db="EMBL/GenBank/DDBJ databases">
        <authorList>
            <person name="McCartney M.A."/>
            <person name="Auch B."/>
            <person name="Kono T."/>
            <person name="Mallez S."/>
            <person name="Becker A."/>
            <person name="Gohl D.M."/>
            <person name="Silverstein K.A.T."/>
            <person name="Koren S."/>
            <person name="Bechman K.B."/>
            <person name="Herman A."/>
            <person name="Abrahante J.E."/>
            <person name="Garbe J."/>
        </authorList>
    </citation>
    <scope>NUCLEOTIDE SEQUENCE</scope>
    <source>
        <strain evidence="1">Duluth1</strain>
        <tissue evidence="1">Whole animal</tissue>
    </source>
</reference>
<protein>
    <submittedName>
        <fullName evidence="1">Uncharacterized protein</fullName>
    </submittedName>
</protein>
<dbReference type="Proteomes" id="UP000828390">
    <property type="component" value="Unassembled WGS sequence"/>
</dbReference>
<keyword evidence="2" id="KW-1185">Reference proteome</keyword>
<dbReference type="AlphaFoldDB" id="A0A9D4E5V0"/>
<name>A0A9D4E5V0_DREPO</name>
<organism evidence="1 2">
    <name type="scientific">Dreissena polymorpha</name>
    <name type="common">Zebra mussel</name>
    <name type="synonym">Mytilus polymorpha</name>
    <dbReference type="NCBI Taxonomy" id="45954"/>
    <lineage>
        <taxon>Eukaryota</taxon>
        <taxon>Metazoa</taxon>
        <taxon>Spiralia</taxon>
        <taxon>Lophotrochozoa</taxon>
        <taxon>Mollusca</taxon>
        <taxon>Bivalvia</taxon>
        <taxon>Autobranchia</taxon>
        <taxon>Heteroconchia</taxon>
        <taxon>Euheterodonta</taxon>
        <taxon>Imparidentia</taxon>
        <taxon>Neoheterodontei</taxon>
        <taxon>Myida</taxon>
        <taxon>Dreissenoidea</taxon>
        <taxon>Dreissenidae</taxon>
        <taxon>Dreissena</taxon>
    </lineage>
</organism>
<sequence length="60" mass="6702">MKSSFGHQSCHLLQINSRSVTAVETTDTSFPDPWGQFLHKTPDNMVCALSVECLKDFLCV</sequence>
<evidence type="ECO:0000313" key="2">
    <source>
        <dbReference type="Proteomes" id="UP000828390"/>
    </source>
</evidence>
<proteinExistence type="predicted"/>
<reference evidence="1" key="1">
    <citation type="journal article" date="2019" name="bioRxiv">
        <title>The Genome of the Zebra Mussel, Dreissena polymorpha: A Resource for Invasive Species Research.</title>
        <authorList>
            <person name="McCartney M.A."/>
            <person name="Auch B."/>
            <person name="Kono T."/>
            <person name="Mallez S."/>
            <person name="Zhang Y."/>
            <person name="Obille A."/>
            <person name="Becker A."/>
            <person name="Abrahante J.E."/>
            <person name="Garbe J."/>
            <person name="Badalamenti J.P."/>
            <person name="Herman A."/>
            <person name="Mangelson H."/>
            <person name="Liachko I."/>
            <person name="Sullivan S."/>
            <person name="Sone E.D."/>
            <person name="Koren S."/>
            <person name="Silverstein K.A.T."/>
            <person name="Beckman K.B."/>
            <person name="Gohl D.M."/>
        </authorList>
    </citation>
    <scope>NUCLEOTIDE SEQUENCE</scope>
    <source>
        <strain evidence="1">Duluth1</strain>
        <tissue evidence="1">Whole animal</tissue>
    </source>
</reference>